<name>A0A369JKR1_HYPMA</name>
<protein>
    <submittedName>
        <fullName evidence="2">Uncharacterized protein</fullName>
    </submittedName>
</protein>
<evidence type="ECO:0000313" key="2">
    <source>
        <dbReference type="EMBL" id="RDB20303.1"/>
    </source>
</evidence>
<dbReference type="EMBL" id="LUEZ02000069">
    <property type="protein sequence ID" value="RDB20303.1"/>
    <property type="molecule type" value="Genomic_DNA"/>
</dbReference>
<dbReference type="InParanoid" id="A0A369JKR1"/>
<dbReference type="Proteomes" id="UP000076154">
    <property type="component" value="Unassembled WGS sequence"/>
</dbReference>
<comment type="caution">
    <text evidence="2">The sequence shown here is derived from an EMBL/GenBank/DDBJ whole genome shotgun (WGS) entry which is preliminary data.</text>
</comment>
<accession>A0A369JKR1</accession>
<sequence length="122" mass="13792">MSFHVTPQKRLLMTLFSSRFKRTRLPRFPELSSQQHSIVPDSSHDDLSSAKARTNQTRRGFTSVVRALIGPDFFTAIAIPVSSVPQCHPPKVVQYSVGTPQHELLQIFREKLARVVILTRPA</sequence>
<evidence type="ECO:0000313" key="3">
    <source>
        <dbReference type="Proteomes" id="UP000076154"/>
    </source>
</evidence>
<feature type="region of interest" description="Disordered" evidence="1">
    <location>
        <begin position="31"/>
        <end position="56"/>
    </location>
</feature>
<keyword evidence="3" id="KW-1185">Reference proteome</keyword>
<gene>
    <name evidence="2" type="ORF">Hypma_012654</name>
</gene>
<evidence type="ECO:0000256" key="1">
    <source>
        <dbReference type="SAM" id="MobiDB-lite"/>
    </source>
</evidence>
<organism evidence="2 3">
    <name type="scientific">Hypsizygus marmoreus</name>
    <name type="common">White beech mushroom</name>
    <name type="synonym">Agaricus marmoreus</name>
    <dbReference type="NCBI Taxonomy" id="39966"/>
    <lineage>
        <taxon>Eukaryota</taxon>
        <taxon>Fungi</taxon>
        <taxon>Dikarya</taxon>
        <taxon>Basidiomycota</taxon>
        <taxon>Agaricomycotina</taxon>
        <taxon>Agaricomycetes</taxon>
        <taxon>Agaricomycetidae</taxon>
        <taxon>Agaricales</taxon>
        <taxon>Tricholomatineae</taxon>
        <taxon>Lyophyllaceae</taxon>
        <taxon>Hypsizygus</taxon>
    </lineage>
</organism>
<reference evidence="2" key="1">
    <citation type="submission" date="2018-04" db="EMBL/GenBank/DDBJ databases">
        <title>Whole genome sequencing of Hypsizygus marmoreus.</title>
        <authorList>
            <person name="Choi I.-G."/>
            <person name="Min B."/>
            <person name="Kim J.-G."/>
            <person name="Kim S."/>
            <person name="Oh Y.-L."/>
            <person name="Kong W.-S."/>
            <person name="Park H."/>
            <person name="Jeong J."/>
            <person name="Song E.-S."/>
        </authorList>
    </citation>
    <scope>NUCLEOTIDE SEQUENCE [LARGE SCALE GENOMIC DNA]</scope>
    <source>
        <strain evidence="2">51987-8</strain>
    </source>
</reference>
<dbReference type="AlphaFoldDB" id="A0A369JKR1"/>
<proteinExistence type="predicted"/>